<evidence type="ECO:0000313" key="2">
    <source>
        <dbReference type="EMBL" id="EMP38031.1"/>
    </source>
</evidence>
<protein>
    <recommendedName>
        <fullName evidence="1">Myb/SANT-like DNA-binding domain-containing protein</fullName>
    </recommendedName>
</protein>
<evidence type="ECO:0000313" key="3">
    <source>
        <dbReference type="Proteomes" id="UP000031443"/>
    </source>
</evidence>
<evidence type="ECO:0000259" key="1">
    <source>
        <dbReference type="Pfam" id="PF13837"/>
    </source>
</evidence>
<accession>M7BJC9</accession>
<dbReference type="PANTHER" id="PTHR47595:SF1">
    <property type="entry name" value="MYB_SANT-LIKE DNA-BINDING DOMAIN-CONTAINING PROTEIN"/>
    <property type="match status" value="1"/>
</dbReference>
<reference evidence="3" key="1">
    <citation type="journal article" date="2013" name="Nat. Genet.">
        <title>The draft genomes of soft-shell turtle and green sea turtle yield insights into the development and evolution of the turtle-specific body plan.</title>
        <authorList>
            <person name="Wang Z."/>
            <person name="Pascual-Anaya J."/>
            <person name="Zadissa A."/>
            <person name="Li W."/>
            <person name="Niimura Y."/>
            <person name="Huang Z."/>
            <person name="Li C."/>
            <person name="White S."/>
            <person name="Xiong Z."/>
            <person name="Fang D."/>
            <person name="Wang B."/>
            <person name="Ming Y."/>
            <person name="Chen Y."/>
            <person name="Zheng Y."/>
            <person name="Kuraku S."/>
            <person name="Pignatelli M."/>
            <person name="Herrero J."/>
            <person name="Beal K."/>
            <person name="Nozawa M."/>
            <person name="Li Q."/>
            <person name="Wang J."/>
            <person name="Zhang H."/>
            <person name="Yu L."/>
            <person name="Shigenobu S."/>
            <person name="Wang J."/>
            <person name="Liu J."/>
            <person name="Flicek P."/>
            <person name="Searle S."/>
            <person name="Wang J."/>
            <person name="Kuratani S."/>
            <person name="Yin Y."/>
            <person name="Aken B."/>
            <person name="Zhang G."/>
            <person name="Irie N."/>
        </authorList>
    </citation>
    <scope>NUCLEOTIDE SEQUENCE [LARGE SCALE GENOMIC DNA]</scope>
</reference>
<proteinExistence type="predicted"/>
<dbReference type="InterPro" id="IPR044822">
    <property type="entry name" value="Myb_DNA-bind_4"/>
</dbReference>
<dbReference type="Pfam" id="PF13837">
    <property type="entry name" value="Myb_DNA-bind_4"/>
    <property type="match status" value="1"/>
</dbReference>
<dbReference type="PANTHER" id="PTHR47595">
    <property type="entry name" value="HEAT SHOCK 70 KDA PROTEIN 14"/>
    <property type="match status" value="1"/>
</dbReference>
<dbReference type="AlphaFoldDB" id="M7BJC9"/>
<feature type="domain" description="Myb/SANT-like DNA-binding" evidence="1">
    <location>
        <begin position="10"/>
        <end position="92"/>
    </location>
</feature>
<sequence>MADYHSKRSPAWTIAELLDLISIWGEEAVQSQLHLSSRNFDTFCEKIYDWDTLQCRAKIKELRQVYHKAREANHRSSAAPKTCRFYKELDAILGGDLTSTAKSPVDTSAGLEVA</sequence>
<name>M7BJC9_CHEMY</name>
<organism evidence="2 3">
    <name type="scientific">Chelonia mydas</name>
    <name type="common">Green sea-turtle</name>
    <name type="synonym">Chelonia agassizi</name>
    <dbReference type="NCBI Taxonomy" id="8469"/>
    <lineage>
        <taxon>Eukaryota</taxon>
        <taxon>Metazoa</taxon>
        <taxon>Chordata</taxon>
        <taxon>Craniata</taxon>
        <taxon>Vertebrata</taxon>
        <taxon>Euteleostomi</taxon>
        <taxon>Archelosauria</taxon>
        <taxon>Testudinata</taxon>
        <taxon>Testudines</taxon>
        <taxon>Cryptodira</taxon>
        <taxon>Durocryptodira</taxon>
        <taxon>Americhelydia</taxon>
        <taxon>Chelonioidea</taxon>
        <taxon>Cheloniidae</taxon>
        <taxon>Chelonia</taxon>
    </lineage>
</organism>
<keyword evidence="3" id="KW-1185">Reference proteome</keyword>
<gene>
    <name evidence="2" type="ORF">UY3_04790</name>
</gene>
<dbReference type="Proteomes" id="UP000031443">
    <property type="component" value="Unassembled WGS sequence"/>
</dbReference>
<dbReference type="EMBL" id="KB520915">
    <property type="protein sequence ID" value="EMP38031.1"/>
    <property type="molecule type" value="Genomic_DNA"/>
</dbReference>